<proteinExistence type="predicted"/>
<protein>
    <submittedName>
        <fullName evidence="1">Uncharacterized protein</fullName>
    </submittedName>
</protein>
<accession>A0A074W007</accession>
<comment type="caution">
    <text evidence="1">The sequence shown here is derived from an EMBL/GenBank/DDBJ whole genome shotgun (WGS) entry which is preliminary data.</text>
</comment>
<sequence>MFNLSFFVIPKFPSVSLVCFKVIDKKCFYLVSLNQCEAAWHSHLSVICSVKERCFRLRSTLNCSFVSCRVISEEGELYASTNPLSTPACIYF</sequence>
<evidence type="ECO:0000313" key="1">
    <source>
        <dbReference type="EMBL" id="KEQ00794.1"/>
    </source>
</evidence>
<evidence type="ECO:0000313" key="2">
    <source>
        <dbReference type="Proteomes" id="UP000027644"/>
    </source>
</evidence>
<dbReference type="EMBL" id="AVQL01000444">
    <property type="protein sequence ID" value="KEQ00794.1"/>
    <property type="molecule type" value="Genomic_DNA"/>
</dbReference>
<organism evidence="1 2">
    <name type="scientific">Snodgrassella alvi SCGC AB-598-J21</name>
    <dbReference type="NCBI Taxonomy" id="1385367"/>
    <lineage>
        <taxon>Bacteria</taxon>
        <taxon>Pseudomonadati</taxon>
        <taxon>Pseudomonadota</taxon>
        <taxon>Betaproteobacteria</taxon>
        <taxon>Neisseriales</taxon>
        <taxon>Neisseriaceae</taxon>
        <taxon>Snodgrassella</taxon>
    </lineage>
</organism>
<dbReference type="AlphaFoldDB" id="A0A074W007"/>
<reference evidence="1 2" key="1">
    <citation type="journal article" date="2014" name="PLoS Genet.">
        <title>Hidden diversity in honey bee gut symbionts detected by single-cell genomics.</title>
        <authorList>
            <person name="Engel P."/>
            <person name="Stepanauskas R."/>
            <person name="Moran N."/>
        </authorList>
    </citation>
    <scope>NUCLEOTIDE SEQUENCE [LARGE SCALE GENOMIC DNA]</scope>
    <source>
        <strain evidence="1 2">SCGC AB-598-J21</strain>
    </source>
</reference>
<gene>
    <name evidence="1" type="ORF">SASC598J21_013920</name>
</gene>
<dbReference type="Proteomes" id="UP000027644">
    <property type="component" value="Unassembled WGS sequence"/>
</dbReference>
<name>A0A074W007_9NEIS</name>